<evidence type="ECO:0000313" key="20">
    <source>
        <dbReference type="EMBL" id="MBC2176877.1"/>
    </source>
</evidence>
<keyword evidence="3" id="KW-0813">Transport</keyword>
<evidence type="ECO:0000313" key="39">
    <source>
        <dbReference type="Proteomes" id="UP000574104"/>
    </source>
</evidence>
<dbReference type="AlphaFoldDB" id="A0A099W4G1"/>
<comment type="subcellular location">
    <subcellularLocation>
        <location evidence="1">Cell membrane</location>
        <topology evidence="1">Multi-pass membrane protein</topology>
    </subcellularLocation>
</comment>
<gene>
    <name evidence="9" type="ORF">EP57_08895</name>
    <name evidence="11" type="ORF">HB759_02480</name>
    <name evidence="10" type="ORF">HB811_02620</name>
    <name evidence="13" type="ORF">HB836_03245</name>
    <name evidence="12" type="ORF">HB847_11345</name>
    <name evidence="14" type="ORF">HB902_00970</name>
    <name evidence="16" type="ORF">HB904_05715</name>
    <name evidence="15" type="ORF">HB907_03200</name>
    <name evidence="17" type="ORF">HCA52_00975</name>
    <name evidence="18" type="ORF">HCB06_05030</name>
    <name evidence="22" type="ORF">HCB25_00995</name>
    <name evidence="19" type="ORF">HCB26_02495</name>
    <name evidence="20" type="ORF">HCB27_09635</name>
    <name evidence="21" type="ORF">HCB35_00975</name>
    <name evidence="23" type="ORF">HCB69_00835</name>
    <name evidence="24" type="ORF">HCC36_02310</name>
    <name evidence="25" type="ORF">HCJ81_03035</name>
</gene>
<dbReference type="Proteomes" id="UP000029844">
    <property type="component" value="Unassembled WGS sequence"/>
</dbReference>
<keyword evidence="4" id="KW-1003">Cell membrane</keyword>
<dbReference type="InterPro" id="IPR037294">
    <property type="entry name" value="ABC_BtuC-like"/>
</dbReference>
<dbReference type="EMBL" id="JAARYH010000001">
    <property type="protein sequence ID" value="MBC2165446.1"/>
    <property type="molecule type" value="Genomic_DNA"/>
</dbReference>
<dbReference type="EMBL" id="JAARYY010000001">
    <property type="protein sequence ID" value="MBC2242619.1"/>
    <property type="molecule type" value="Genomic_DNA"/>
</dbReference>
<dbReference type="GO" id="GO:0022857">
    <property type="term" value="F:transmembrane transporter activity"/>
    <property type="evidence" value="ECO:0007669"/>
    <property type="project" value="InterPro"/>
</dbReference>
<dbReference type="OrthoDB" id="9811721at2"/>
<evidence type="ECO:0000313" key="36">
    <source>
        <dbReference type="Proteomes" id="UP000550367"/>
    </source>
</evidence>
<evidence type="ECO:0000313" key="37">
    <source>
        <dbReference type="Proteomes" id="UP000553016"/>
    </source>
</evidence>
<dbReference type="Proteomes" id="UP000529446">
    <property type="component" value="Unassembled WGS sequence"/>
</dbReference>
<dbReference type="PANTHER" id="PTHR30472">
    <property type="entry name" value="FERRIC ENTEROBACTIN TRANSPORT SYSTEM PERMEASE PROTEIN"/>
    <property type="match status" value="1"/>
</dbReference>
<dbReference type="EMBL" id="JAARPL010000008">
    <property type="protein sequence ID" value="MBC1372960.1"/>
    <property type="molecule type" value="Genomic_DNA"/>
</dbReference>
<dbReference type="EMBL" id="JAASWV010000003">
    <property type="protein sequence ID" value="MBC2309843.1"/>
    <property type="molecule type" value="Genomic_DNA"/>
</dbReference>
<reference evidence="9 26" key="1">
    <citation type="submission" date="2014-05" db="EMBL/GenBank/DDBJ databases">
        <title>Novel Listeriaceae from food processing environments.</title>
        <authorList>
            <person name="den Bakker H.C."/>
        </authorList>
    </citation>
    <scope>NUCLEOTIDE SEQUENCE [LARGE SCALE GENOMIC DNA]</scope>
    <source>
        <strain evidence="9 26">FSL A5-0281</strain>
    </source>
</reference>
<evidence type="ECO:0000313" key="9">
    <source>
        <dbReference type="EMBL" id="KGL40664.1"/>
    </source>
</evidence>
<evidence type="ECO:0000313" key="13">
    <source>
        <dbReference type="EMBL" id="MBC1400600.1"/>
    </source>
</evidence>
<dbReference type="Proteomes" id="UP000591929">
    <property type="component" value="Unassembled WGS sequence"/>
</dbReference>
<evidence type="ECO:0000313" key="40">
    <source>
        <dbReference type="Proteomes" id="UP000585696"/>
    </source>
</evidence>
<dbReference type="EMBL" id="JAARRW010000001">
    <property type="protein sequence ID" value="MBC1560622.1"/>
    <property type="molecule type" value="Genomic_DNA"/>
</dbReference>
<evidence type="ECO:0000313" key="27">
    <source>
        <dbReference type="Proteomes" id="UP000519573"/>
    </source>
</evidence>
<dbReference type="EMBL" id="JAAROV010000001">
    <property type="protein sequence ID" value="MBC1315657.1"/>
    <property type="molecule type" value="Genomic_DNA"/>
</dbReference>
<feature type="transmembrane region" description="Helical" evidence="8">
    <location>
        <begin position="317"/>
        <end position="334"/>
    </location>
</feature>
<evidence type="ECO:0000313" key="32">
    <source>
        <dbReference type="Proteomes" id="UP000541955"/>
    </source>
</evidence>
<dbReference type="EMBL" id="JAARRU010000001">
    <property type="protein sequence ID" value="MBC1564395.1"/>
    <property type="molecule type" value="Genomic_DNA"/>
</dbReference>
<dbReference type="Proteomes" id="UP000585696">
    <property type="component" value="Unassembled WGS sequence"/>
</dbReference>
<evidence type="ECO:0000256" key="2">
    <source>
        <dbReference type="ARBA" id="ARBA00007935"/>
    </source>
</evidence>
<evidence type="ECO:0000313" key="24">
    <source>
        <dbReference type="EMBL" id="MBC2292053.1"/>
    </source>
</evidence>
<evidence type="ECO:0000256" key="4">
    <source>
        <dbReference type="ARBA" id="ARBA00022475"/>
    </source>
</evidence>
<dbReference type="Proteomes" id="UP000586951">
    <property type="component" value="Unassembled WGS sequence"/>
</dbReference>
<keyword evidence="26" id="KW-1185">Reference proteome</keyword>
<feature type="transmembrane region" description="Helical" evidence="8">
    <location>
        <begin position="159"/>
        <end position="181"/>
    </location>
</feature>
<dbReference type="eggNOG" id="COG0609">
    <property type="taxonomic scope" value="Bacteria"/>
</dbReference>
<accession>A0A099W4G1</accession>
<dbReference type="Proteomes" id="UP000539064">
    <property type="component" value="Unassembled WGS sequence"/>
</dbReference>
<dbReference type="Proteomes" id="UP000541955">
    <property type="component" value="Unassembled WGS sequence"/>
</dbReference>
<evidence type="ECO:0000313" key="11">
    <source>
        <dbReference type="EMBL" id="MBC1330808.1"/>
    </source>
</evidence>
<evidence type="ECO:0000313" key="12">
    <source>
        <dbReference type="EMBL" id="MBC1372960.1"/>
    </source>
</evidence>
<evidence type="ECO:0000313" key="10">
    <source>
        <dbReference type="EMBL" id="MBC1315657.1"/>
    </source>
</evidence>
<dbReference type="EMBL" id="JAARSH010000003">
    <property type="protein sequence ID" value="MBC1615673.1"/>
    <property type="molecule type" value="Genomic_DNA"/>
</dbReference>
<dbReference type="EMBL" id="JAARZS010000002">
    <property type="protein sequence ID" value="MBC2282918.1"/>
    <property type="molecule type" value="Genomic_DNA"/>
</dbReference>
<dbReference type="Proteomes" id="UP000574104">
    <property type="component" value="Unassembled WGS sequence"/>
</dbReference>
<evidence type="ECO:0000313" key="33">
    <source>
        <dbReference type="Proteomes" id="UP000543005"/>
    </source>
</evidence>
<dbReference type="Proteomes" id="UP000532866">
    <property type="component" value="Unassembled WGS sequence"/>
</dbReference>
<evidence type="ECO:0000313" key="23">
    <source>
        <dbReference type="EMBL" id="MBC2282918.1"/>
    </source>
</evidence>
<reference evidence="27 28" key="2">
    <citation type="submission" date="2020-03" db="EMBL/GenBank/DDBJ databases">
        <title>Soil Listeria distribution.</title>
        <authorList>
            <person name="Liao J."/>
            <person name="Wiedmann M."/>
        </authorList>
    </citation>
    <scope>NUCLEOTIDE SEQUENCE [LARGE SCALE GENOMIC DNA]</scope>
    <source>
        <strain evidence="25 38">FSL L7-0039</strain>
        <strain evidence="24 33">FSL L7-0051</strain>
        <strain evidence="23 40">FSL L7-0054</strain>
        <strain evidence="21 37">FSL L7-0149</strain>
        <strain evidence="22 36">FSL L7-0153</strain>
        <strain evidence="19 27">FSL L7-0245</strain>
        <strain evidence="20 31">FSL L7-0259</strain>
        <strain evidence="18 28">FSL L7-0360</strain>
        <strain evidence="17 30">FSL L7-0978</strain>
        <strain evidence="16 39">FSL L7-1299</strain>
        <strain evidence="14 32">FSL L7-1387</strain>
        <strain evidence="15 41">FSL L7-1427</strain>
        <strain evidence="13 35">FSL L7-1658</strain>
        <strain evidence="12 42">FSL L7-1681</strain>
        <strain evidence="10 34">FSL L7-1816</strain>
        <strain evidence="11 29">FSL L7-1833</strain>
    </source>
</reference>
<evidence type="ECO:0000313" key="31">
    <source>
        <dbReference type="Proteomes" id="UP000541735"/>
    </source>
</evidence>
<dbReference type="InterPro" id="IPR000522">
    <property type="entry name" value="ABC_transptr_permease_BtuC"/>
</dbReference>
<dbReference type="GO" id="GO:0033214">
    <property type="term" value="P:siderophore-iron import into cell"/>
    <property type="evidence" value="ECO:0007669"/>
    <property type="project" value="TreeGrafter"/>
</dbReference>
<evidence type="ECO:0000256" key="6">
    <source>
        <dbReference type="ARBA" id="ARBA00022989"/>
    </source>
</evidence>
<feature type="transmembrane region" description="Helical" evidence="8">
    <location>
        <begin position="72"/>
        <end position="89"/>
    </location>
</feature>
<evidence type="ECO:0000313" key="41">
    <source>
        <dbReference type="Proteomes" id="UP000586951"/>
    </source>
</evidence>
<organism evidence="9 26">
    <name type="scientific">Listeria booriae</name>
    <dbReference type="NCBI Taxonomy" id="1552123"/>
    <lineage>
        <taxon>Bacteria</taxon>
        <taxon>Bacillati</taxon>
        <taxon>Bacillota</taxon>
        <taxon>Bacilli</taxon>
        <taxon>Bacillales</taxon>
        <taxon>Listeriaceae</taxon>
        <taxon>Listeria</taxon>
    </lineage>
</organism>
<evidence type="ECO:0000313" key="22">
    <source>
        <dbReference type="EMBL" id="MBC2242619.1"/>
    </source>
</evidence>
<dbReference type="EMBL" id="JNFA01000023">
    <property type="protein sequence ID" value="KGL40664.1"/>
    <property type="molecule type" value="Genomic_DNA"/>
</dbReference>
<keyword evidence="6 8" id="KW-1133">Transmembrane helix</keyword>
<dbReference type="GeneID" id="58717490"/>
<dbReference type="EMBL" id="JAARYD010000004">
    <property type="protein sequence ID" value="MBC2176877.1"/>
    <property type="molecule type" value="Genomic_DNA"/>
</dbReference>
<evidence type="ECO:0000313" key="30">
    <source>
        <dbReference type="Proteomes" id="UP000539064"/>
    </source>
</evidence>
<evidence type="ECO:0000313" key="28">
    <source>
        <dbReference type="Proteomes" id="UP000529446"/>
    </source>
</evidence>
<evidence type="ECO:0000256" key="1">
    <source>
        <dbReference type="ARBA" id="ARBA00004651"/>
    </source>
</evidence>
<evidence type="ECO:0000313" key="25">
    <source>
        <dbReference type="EMBL" id="MBC2309843.1"/>
    </source>
</evidence>
<comment type="caution">
    <text evidence="9">The sequence shown here is derived from an EMBL/GenBank/DDBJ whole genome shotgun (WGS) entry which is preliminary data.</text>
</comment>
<dbReference type="Proteomes" id="UP000541735">
    <property type="component" value="Unassembled WGS sequence"/>
</dbReference>
<dbReference type="EMBL" id="JAARZA010000001">
    <property type="protein sequence ID" value="MBC2239030.1"/>
    <property type="molecule type" value="Genomic_DNA"/>
</dbReference>
<evidence type="ECO:0000313" key="34">
    <source>
        <dbReference type="Proteomes" id="UP000543379"/>
    </source>
</evidence>
<evidence type="ECO:0000256" key="7">
    <source>
        <dbReference type="ARBA" id="ARBA00023136"/>
    </source>
</evidence>
<dbReference type="RefSeq" id="WP_036085873.1">
    <property type="nucleotide sequence ID" value="NZ_CBCSHQ010000004.1"/>
</dbReference>
<proteinExistence type="inferred from homology"/>
<evidence type="ECO:0000313" key="35">
    <source>
        <dbReference type="Proteomes" id="UP000544413"/>
    </source>
</evidence>
<dbReference type="PANTHER" id="PTHR30472:SF58">
    <property type="entry name" value="IRON(3+)-HYDROXAMATE IMPORT SYSTEM PERMEASE PROTEIN FHUB"/>
    <property type="match status" value="1"/>
</dbReference>
<feature type="transmembrane region" description="Helical" evidence="8">
    <location>
        <begin position="249"/>
        <end position="273"/>
    </location>
</feature>
<evidence type="ECO:0000256" key="3">
    <source>
        <dbReference type="ARBA" id="ARBA00022448"/>
    </source>
</evidence>
<keyword evidence="5 8" id="KW-0812">Transmembrane</keyword>
<evidence type="ECO:0000313" key="29">
    <source>
        <dbReference type="Proteomes" id="UP000532866"/>
    </source>
</evidence>
<evidence type="ECO:0000313" key="21">
    <source>
        <dbReference type="EMBL" id="MBC2239030.1"/>
    </source>
</evidence>
<dbReference type="FunFam" id="1.10.3470.10:FF:000001">
    <property type="entry name" value="Vitamin B12 ABC transporter permease BtuC"/>
    <property type="match status" value="1"/>
</dbReference>
<dbReference type="EMBL" id="JAAROL010000001">
    <property type="protein sequence ID" value="MBC1330808.1"/>
    <property type="molecule type" value="Genomic_DNA"/>
</dbReference>
<dbReference type="Pfam" id="PF01032">
    <property type="entry name" value="FecCD"/>
    <property type="match status" value="1"/>
</dbReference>
<dbReference type="CDD" id="cd06550">
    <property type="entry name" value="TM_ABC_iron-siderophores_like"/>
    <property type="match status" value="1"/>
</dbReference>
<evidence type="ECO:0000313" key="38">
    <source>
        <dbReference type="Proteomes" id="UP000565628"/>
    </source>
</evidence>
<dbReference type="Proteomes" id="UP000543005">
    <property type="component" value="Unassembled WGS sequence"/>
</dbReference>
<dbReference type="STRING" id="1552123.EP57_08895"/>
<evidence type="ECO:0000256" key="5">
    <source>
        <dbReference type="ARBA" id="ARBA00022692"/>
    </source>
</evidence>
<feature type="transmembrane region" description="Helical" evidence="8">
    <location>
        <begin position="285"/>
        <end position="305"/>
    </location>
</feature>
<evidence type="ECO:0000313" key="26">
    <source>
        <dbReference type="Proteomes" id="UP000029844"/>
    </source>
</evidence>
<feature type="transmembrane region" description="Helical" evidence="8">
    <location>
        <begin position="101"/>
        <end position="122"/>
    </location>
</feature>
<name>A0A099W4G1_9LIST</name>
<dbReference type="Proteomes" id="UP000565628">
    <property type="component" value="Unassembled WGS sequence"/>
</dbReference>
<evidence type="ECO:0000313" key="17">
    <source>
        <dbReference type="EMBL" id="MBC1791972.1"/>
    </source>
</evidence>
<dbReference type="Proteomes" id="UP000519573">
    <property type="component" value="Unassembled WGS sequence"/>
</dbReference>
<evidence type="ECO:0000313" key="15">
    <source>
        <dbReference type="EMBL" id="MBC1564395.1"/>
    </source>
</evidence>
<evidence type="ECO:0000313" key="16">
    <source>
        <dbReference type="EMBL" id="MBC1615673.1"/>
    </source>
</evidence>
<dbReference type="Proteomes" id="UP000550367">
    <property type="component" value="Unassembled WGS sequence"/>
</dbReference>
<keyword evidence="7 8" id="KW-0472">Membrane</keyword>
<dbReference type="EMBL" id="JAARZT010000003">
    <property type="protein sequence ID" value="MBC2292053.1"/>
    <property type="molecule type" value="Genomic_DNA"/>
</dbReference>
<dbReference type="EMBL" id="JAARVG010000001">
    <property type="protein sequence ID" value="MBC1791972.1"/>
    <property type="molecule type" value="Genomic_DNA"/>
</dbReference>
<dbReference type="EMBL" id="JAARXI010000002">
    <property type="protein sequence ID" value="MBC2115976.1"/>
    <property type="molecule type" value="Genomic_DNA"/>
</dbReference>
<dbReference type="EMBL" id="JAARPT010000001">
    <property type="protein sequence ID" value="MBC1400600.1"/>
    <property type="molecule type" value="Genomic_DNA"/>
</dbReference>
<dbReference type="Proteomes" id="UP000543379">
    <property type="component" value="Unassembled WGS sequence"/>
</dbReference>
<dbReference type="Gene3D" id="1.10.3470.10">
    <property type="entry name" value="ABC transporter involved in vitamin B12 uptake, BtuC"/>
    <property type="match status" value="1"/>
</dbReference>
<evidence type="ECO:0000313" key="18">
    <source>
        <dbReference type="EMBL" id="MBC2115976.1"/>
    </source>
</evidence>
<dbReference type="SUPFAM" id="SSF81345">
    <property type="entry name" value="ABC transporter involved in vitamin B12 uptake, BtuC"/>
    <property type="match status" value="1"/>
</dbReference>
<comment type="similarity">
    <text evidence="2">Belongs to the binding-protein-dependent transport system permease family. FecCD subfamily.</text>
</comment>
<feature type="transmembrane region" description="Helical" evidence="8">
    <location>
        <begin position="128"/>
        <end position="150"/>
    </location>
</feature>
<sequence length="341" mass="36068">MKTKELSQLKTRPVMATVILTAGIALLLVSAFIGIAVGAADIDLATVWNALFHYDKTLTTNQIIWELRIPRVLADMMVGAAFAVAGAVMQGMTRNPLADSGLLGLNAGSAFMIAVCFAFFPGLSYNSLIFFSFLGAAIGCVLVFGVSALVKGGLSPTRLVLAGAAVASLLTALSEGIAIYFKLSQDLAFWFAGGVAGVKWSQIAVVWPWLLGALFAAILISKSVTILSLGDDIAVGLGQNTTRTKLLSMLIVLILAGLAVSVVGPVGFIGLIVPHLVRYMVGVDYRWIIPCSAIVGALLTLYADIGARMVNPPYETPISVIFALIGVPFFLYVARKERRSL</sequence>
<evidence type="ECO:0000256" key="8">
    <source>
        <dbReference type="SAM" id="Phobius"/>
    </source>
</evidence>
<evidence type="ECO:0000313" key="14">
    <source>
        <dbReference type="EMBL" id="MBC1560622.1"/>
    </source>
</evidence>
<dbReference type="Proteomes" id="UP000544413">
    <property type="component" value="Unassembled WGS sequence"/>
</dbReference>
<dbReference type="Proteomes" id="UP000553016">
    <property type="component" value="Unassembled WGS sequence"/>
</dbReference>
<evidence type="ECO:0000313" key="19">
    <source>
        <dbReference type="EMBL" id="MBC2165446.1"/>
    </source>
</evidence>
<evidence type="ECO:0000313" key="42">
    <source>
        <dbReference type="Proteomes" id="UP000591929"/>
    </source>
</evidence>
<protein>
    <submittedName>
        <fullName evidence="9">Ferrichrome ABC transporter permease</fullName>
    </submittedName>
    <submittedName>
        <fullName evidence="10">Iron ABC transporter permease</fullName>
    </submittedName>
</protein>
<dbReference type="GO" id="GO:0005886">
    <property type="term" value="C:plasma membrane"/>
    <property type="evidence" value="ECO:0007669"/>
    <property type="project" value="UniProtKB-SubCell"/>
</dbReference>
<feature type="transmembrane region" description="Helical" evidence="8">
    <location>
        <begin position="12"/>
        <end position="39"/>
    </location>
</feature>